<keyword evidence="4" id="KW-1185">Reference proteome</keyword>
<protein>
    <submittedName>
        <fullName evidence="3">BatA domain-containing protein</fullName>
    </submittedName>
</protein>
<dbReference type="InterPro" id="IPR011933">
    <property type="entry name" value="Double_TM_dom"/>
</dbReference>
<dbReference type="Pfam" id="PF07584">
    <property type="entry name" value="BatA"/>
    <property type="match status" value="1"/>
</dbReference>
<evidence type="ECO:0000256" key="1">
    <source>
        <dbReference type="SAM" id="Phobius"/>
    </source>
</evidence>
<reference evidence="4" key="1">
    <citation type="journal article" date="2019" name="Int. J. Syst. Evol. Microbiol.">
        <title>The Global Catalogue of Microorganisms (GCM) 10K type strain sequencing project: providing services to taxonomists for standard genome sequencing and annotation.</title>
        <authorList>
            <consortium name="The Broad Institute Genomics Platform"/>
            <consortium name="The Broad Institute Genome Sequencing Center for Infectious Disease"/>
            <person name="Wu L."/>
            <person name="Ma J."/>
        </authorList>
    </citation>
    <scope>NUCLEOTIDE SEQUENCE [LARGE SCALE GENOMIC DNA]</scope>
    <source>
        <strain evidence="4">CCUG 61484</strain>
    </source>
</reference>
<dbReference type="PANTHER" id="PTHR37464">
    <property type="entry name" value="BLL2463 PROTEIN"/>
    <property type="match status" value="1"/>
</dbReference>
<gene>
    <name evidence="3" type="ORF">ACFQZX_06535</name>
</gene>
<feature type="transmembrane region" description="Helical" evidence="1">
    <location>
        <begin position="6"/>
        <end position="24"/>
    </location>
</feature>
<name>A0ABW3AQI6_9SPHI</name>
<accession>A0ABW3AQI6</accession>
<dbReference type="PANTHER" id="PTHR37464:SF1">
    <property type="entry name" value="BLL2463 PROTEIN"/>
    <property type="match status" value="1"/>
</dbReference>
<dbReference type="NCBIfam" id="TIGR02226">
    <property type="entry name" value="two_anch"/>
    <property type="match status" value="1"/>
</dbReference>
<keyword evidence="1" id="KW-0812">Transmembrane</keyword>
<dbReference type="Proteomes" id="UP001597010">
    <property type="component" value="Unassembled WGS sequence"/>
</dbReference>
<feature type="domain" description="Aerotolerance regulator N-terminal" evidence="2">
    <location>
        <begin position="1"/>
        <end position="76"/>
    </location>
</feature>
<keyword evidence="1" id="KW-0472">Membrane</keyword>
<sequence>MQFLSPIWFFALAALAIPVLIHLWNIRPGKTLKVGSIALITEASKSSRRSFKLLDVVLLLLRCLLLALLAIYLAQPEWQKYISAQKAKGWVLLPKENFKETYQKFKPTVDALSKAGHELHFFNQGFAKTDTGKLPADKDTINDINYWTLIKRLDDSVASNRPVYVFTPNGVQHFVGNKPTVRLNLHWQIYTPADSVSRWIASASFTNTNAIKVVEGNSNPSATTFTTRYIQNGSDAIHNIRVENGRTLISLKNDDNDPVVVDTSTLRIAVYTDQYQLDARYLQAALRAAVSFTGQKVIIKQYNSFNSIPTGQSWLFWLSDKAVTHLLKKSAKTLFRYAPGKVQSVNSWIDPGHQKLYKHIAGRNTGEKVWTDGFGQPVLTKAGNECAFYSRFNPVWSDLVWSDDFPVMILKLLTDTSYNQPSKYERRILTNRQIQPEVVKQFMPKSSLLQSEKADISKYFWLFMVGVFIAERIVAHRRREAISG</sequence>
<comment type="caution">
    <text evidence="3">The sequence shown here is derived from an EMBL/GenBank/DDBJ whole genome shotgun (WGS) entry which is preliminary data.</text>
</comment>
<feature type="transmembrane region" description="Helical" evidence="1">
    <location>
        <begin position="53"/>
        <end position="74"/>
    </location>
</feature>
<proteinExistence type="predicted"/>
<organism evidence="3 4">
    <name type="scientific">Mucilaginibacter litoreus</name>
    <dbReference type="NCBI Taxonomy" id="1048221"/>
    <lineage>
        <taxon>Bacteria</taxon>
        <taxon>Pseudomonadati</taxon>
        <taxon>Bacteroidota</taxon>
        <taxon>Sphingobacteriia</taxon>
        <taxon>Sphingobacteriales</taxon>
        <taxon>Sphingobacteriaceae</taxon>
        <taxon>Mucilaginibacter</taxon>
    </lineage>
</organism>
<evidence type="ECO:0000313" key="4">
    <source>
        <dbReference type="Proteomes" id="UP001597010"/>
    </source>
</evidence>
<dbReference type="EMBL" id="JBHTHZ010000003">
    <property type="protein sequence ID" value="MFD0793268.1"/>
    <property type="molecule type" value="Genomic_DNA"/>
</dbReference>
<dbReference type="RefSeq" id="WP_377112827.1">
    <property type="nucleotide sequence ID" value="NZ_JBHTHZ010000003.1"/>
</dbReference>
<evidence type="ECO:0000259" key="2">
    <source>
        <dbReference type="Pfam" id="PF07584"/>
    </source>
</evidence>
<dbReference type="InterPro" id="IPR024163">
    <property type="entry name" value="Aerotolerance_reg_N"/>
</dbReference>
<evidence type="ECO:0000313" key="3">
    <source>
        <dbReference type="EMBL" id="MFD0793268.1"/>
    </source>
</evidence>
<keyword evidence="1" id="KW-1133">Transmembrane helix</keyword>